<protein>
    <submittedName>
        <fullName evidence="1">Uncharacterized protein</fullName>
    </submittedName>
</protein>
<sequence length="97" mass="11008">MFSLVASSCARMISRPLPQQATSVATTTAGQQPDLSNKKNRYCYILFYVLFISIIEHTEDDIYVPSLSANHPKIYLILSTLGYQKPVNHIYICYLDC</sequence>
<organism evidence="1 2">
    <name type="scientific">Panicum virgatum</name>
    <name type="common">Blackwell switchgrass</name>
    <dbReference type="NCBI Taxonomy" id="38727"/>
    <lineage>
        <taxon>Eukaryota</taxon>
        <taxon>Viridiplantae</taxon>
        <taxon>Streptophyta</taxon>
        <taxon>Embryophyta</taxon>
        <taxon>Tracheophyta</taxon>
        <taxon>Spermatophyta</taxon>
        <taxon>Magnoliopsida</taxon>
        <taxon>Liliopsida</taxon>
        <taxon>Poales</taxon>
        <taxon>Poaceae</taxon>
        <taxon>PACMAD clade</taxon>
        <taxon>Panicoideae</taxon>
        <taxon>Panicodae</taxon>
        <taxon>Paniceae</taxon>
        <taxon>Panicinae</taxon>
        <taxon>Panicum</taxon>
        <taxon>Panicum sect. Hiantes</taxon>
    </lineage>
</organism>
<comment type="caution">
    <text evidence="1">The sequence shown here is derived from an EMBL/GenBank/DDBJ whole genome shotgun (WGS) entry which is preliminary data.</text>
</comment>
<proteinExistence type="predicted"/>
<evidence type="ECO:0000313" key="2">
    <source>
        <dbReference type="Proteomes" id="UP000823388"/>
    </source>
</evidence>
<evidence type="ECO:0000313" key="1">
    <source>
        <dbReference type="EMBL" id="KAG2622367.1"/>
    </source>
</evidence>
<dbReference type="AlphaFoldDB" id="A0A8T0UJ17"/>
<dbReference type="EMBL" id="CM029042">
    <property type="protein sequence ID" value="KAG2622367.1"/>
    <property type="molecule type" value="Genomic_DNA"/>
</dbReference>
<keyword evidence="2" id="KW-1185">Reference proteome</keyword>
<reference evidence="1" key="1">
    <citation type="submission" date="2020-05" db="EMBL/GenBank/DDBJ databases">
        <title>WGS assembly of Panicum virgatum.</title>
        <authorList>
            <person name="Lovell J.T."/>
            <person name="Jenkins J."/>
            <person name="Shu S."/>
            <person name="Juenger T.E."/>
            <person name="Schmutz J."/>
        </authorList>
    </citation>
    <scope>NUCLEOTIDE SEQUENCE</scope>
    <source>
        <strain evidence="1">AP13</strain>
    </source>
</reference>
<name>A0A8T0UJ17_PANVG</name>
<accession>A0A8T0UJ17</accession>
<dbReference type="Proteomes" id="UP000823388">
    <property type="component" value="Chromosome 3N"/>
</dbReference>
<gene>
    <name evidence="1" type="ORF">PVAP13_3NG267600</name>
</gene>